<evidence type="ECO:0000313" key="3">
    <source>
        <dbReference type="Proteomes" id="UP000618986"/>
    </source>
</evidence>
<dbReference type="InterPro" id="IPR024344">
    <property type="entry name" value="MDMPI_metal-binding"/>
</dbReference>
<name>A0ABR6MDI8_MICEC</name>
<dbReference type="Gene3D" id="1.20.120.450">
    <property type="entry name" value="dinb family like domain"/>
    <property type="match status" value="1"/>
</dbReference>
<sequence>MRTETEVLGDLWRVWGAWGADLDEAQWTAPTRCAGWDVAALYAHVSQGVGGLAALAQRRRAEGPPEHGDAVALLRALKPDGRVAADLAARNADAAVADARAAGTAELVRRLAVDGPAAVALAAAGPDQTVEYFRRGTTTVRAAAVVRLVEATVHLLDLAVALGREPDLPDGATEHTLRFLTGMAPPLALIEVATGRRAPDIFPVFG</sequence>
<gene>
    <name evidence="2" type="ORF">FHU28_003278</name>
</gene>
<dbReference type="InterPro" id="IPR034660">
    <property type="entry name" value="DinB/YfiT-like"/>
</dbReference>
<protein>
    <submittedName>
        <fullName evidence="2">Uncharacterized protein (TIGR03083 family)</fullName>
    </submittedName>
</protein>
<dbReference type="EMBL" id="JACHJC010000001">
    <property type="protein sequence ID" value="MBB5113439.1"/>
    <property type="molecule type" value="Genomic_DNA"/>
</dbReference>
<accession>A0ABR6MDI8</accession>
<dbReference type="GeneID" id="300293843"/>
<evidence type="ECO:0000259" key="1">
    <source>
        <dbReference type="Pfam" id="PF11716"/>
    </source>
</evidence>
<keyword evidence="3" id="KW-1185">Reference proteome</keyword>
<feature type="domain" description="Mycothiol-dependent maleylpyruvate isomerase metal-binding" evidence="1">
    <location>
        <begin position="9"/>
        <end position="159"/>
    </location>
</feature>
<dbReference type="InterPro" id="IPR017517">
    <property type="entry name" value="Maleyloyr_isom"/>
</dbReference>
<proteinExistence type="predicted"/>
<dbReference type="Proteomes" id="UP000618986">
    <property type="component" value="Unassembled WGS sequence"/>
</dbReference>
<dbReference type="SUPFAM" id="SSF109854">
    <property type="entry name" value="DinB/YfiT-like putative metalloenzymes"/>
    <property type="match status" value="1"/>
</dbReference>
<dbReference type="RefSeq" id="WP_184685183.1">
    <property type="nucleotide sequence ID" value="NZ_JACHJC010000001.1"/>
</dbReference>
<evidence type="ECO:0000313" key="2">
    <source>
        <dbReference type="EMBL" id="MBB5113439.1"/>
    </source>
</evidence>
<reference evidence="2 3" key="1">
    <citation type="submission" date="2020-08" db="EMBL/GenBank/DDBJ databases">
        <title>Sequencing the genomes of 1000 actinobacteria strains.</title>
        <authorList>
            <person name="Klenk H.-P."/>
        </authorList>
    </citation>
    <scope>NUCLEOTIDE SEQUENCE [LARGE SCALE GENOMIC DNA]</scope>
    <source>
        <strain evidence="2 3">DSM 43036</strain>
    </source>
</reference>
<comment type="caution">
    <text evidence="2">The sequence shown here is derived from an EMBL/GenBank/DDBJ whole genome shotgun (WGS) entry which is preliminary data.</text>
</comment>
<organism evidence="2 3">
    <name type="scientific">Micromonospora echinospora</name>
    <name type="common">Micromonospora purpurea</name>
    <dbReference type="NCBI Taxonomy" id="1877"/>
    <lineage>
        <taxon>Bacteria</taxon>
        <taxon>Bacillati</taxon>
        <taxon>Actinomycetota</taxon>
        <taxon>Actinomycetes</taxon>
        <taxon>Micromonosporales</taxon>
        <taxon>Micromonosporaceae</taxon>
        <taxon>Micromonospora</taxon>
    </lineage>
</organism>
<dbReference type="Pfam" id="PF11716">
    <property type="entry name" value="MDMPI_N"/>
    <property type="match status" value="1"/>
</dbReference>
<dbReference type="NCBIfam" id="TIGR03083">
    <property type="entry name" value="maleylpyruvate isomerase family mycothiol-dependent enzyme"/>
    <property type="match status" value="1"/>
</dbReference>